<dbReference type="STRING" id="1603606.DSOUD_2175"/>
<gene>
    <name evidence="1" type="ORF">DSOUD_2175</name>
</gene>
<dbReference type="PROSITE" id="PS51257">
    <property type="entry name" value="PROKAR_LIPOPROTEIN"/>
    <property type="match status" value="1"/>
</dbReference>
<organism evidence="1 2">
    <name type="scientific">Desulfuromonas soudanensis</name>
    <dbReference type="NCBI Taxonomy" id="1603606"/>
    <lineage>
        <taxon>Bacteria</taxon>
        <taxon>Pseudomonadati</taxon>
        <taxon>Thermodesulfobacteriota</taxon>
        <taxon>Desulfuromonadia</taxon>
        <taxon>Desulfuromonadales</taxon>
        <taxon>Desulfuromonadaceae</taxon>
        <taxon>Desulfuromonas</taxon>
    </lineage>
</organism>
<protein>
    <recommendedName>
        <fullName evidence="3">PsbP C-terminal domain-containing protein</fullName>
    </recommendedName>
</protein>
<evidence type="ECO:0000313" key="1">
    <source>
        <dbReference type="EMBL" id="ALC16940.1"/>
    </source>
</evidence>
<proteinExistence type="predicted"/>
<name>A0A0M4D1I5_9BACT</name>
<accession>A0A0M4D1I5</accession>
<sequence length="189" mass="20825">MGNREGKGMGRGLRLLTLLVALLIGAGCAGKTKSQDALSEHESYYLNANLDFAIEYPHDWIRTKGGKKGAVSDPYTVEWLSPAPPGEGSPARGRVTALPPSLVRGGIKEMLEIFQSAHPGFVVTDRREIELPSGPALQILGHTPQRTYQVVFLTSYRRAFTLSFSSPPEYFDRFRPAFSRMAESLTLLE</sequence>
<dbReference type="KEGG" id="des:DSOUD_2175"/>
<dbReference type="Proteomes" id="UP000057158">
    <property type="component" value="Chromosome"/>
</dbReference>
<reference evidence="1 2" key="1">
    <citation type="submission" date="2015-07" db="EMBL/GenBank/DDBJ databases">
        <title>Isolation and Genomic Characterization of a Novel Halophilic Metal-Reducing Deltaproteobacterium from the Deep Subsurface.</title>
        <authorList>
            <person name="Badalamenti J.P."/>
            <person name="Summers Z.M."/>
            <person name="Gralnick J.A."/>
            <person name="Bond D.R."/>
        </authorList>
    </citation>
    <scope>NUCLEOTIDE SEQUENCE [LARGE SCALE GENOMIC DNA]</scope>
    <source>
        <strain evidence="1 2">WTL</strain>
    </source>
</reference>
<evidence type="ECO:0000313" key="2">
    <source>
        <dbReference type="Proteomes" id="UP000057158"/>
    </source>
</evidence>
<evidence type="ECO:0008006" key="3">
    <source>
        <dbReference type="Google" id="ProtNLM"/>
    </source>
</evidence>
<dbReference type="PATRIC" id="fig|1603606.3.peg.2348"/>
<dbReference type="AlphaFoldDB" id="A0A0M4D1I5"/>
<keyword evidence="2" id="KW-1185">Reference proteome</keyword>
<dbReference type="Gene3D" id="3.40.1000.10">
    <property type="entry name" value="Mog1/PsbP, alpha/beta/alpha sandwich"/>
    <property type="match status" value="1"/>
</dbReference>
<dbReference type="EMBL" id="CP010802">
    <property type="protein sequence ID" value="ALC16940.1"/>
    <property type="molecule type" value="Genomic_DNA"/>
</dbReference>